<dbReference type="GO" id="GO:0043565">
    <property type="term" value="F:sequence-specific DNA binding"/>
    <property type="evidence" value="ECO:0007669"/>
    <property type="project" value="InterPro"/>
</dbReference>
<evidence type="ECO:0000313" key="15">
    <source>
        <dbReference type="Proteomes" id="UP000095003"/>
    </source>
</evidence>
<feature type="coiled-coil region" evidence="11">
    <location>
        <begin position="109"/>
        <end position="136"/>
    </location>
</feature>
<dbReference type="SUPFAM" id="SSF52172">
    <property type="entry name" value="CheY-like"/>
    <property type="match status" value="1"/>
</dbReference>
<dbReference type="CDD" id="cd17536">
    <property type="entry name" value="REC_YesN-like"/>
    <property type="match status" value="1"/>
</dbReference>
<evidence type="ECO:0000256" key="9">
    <source>
        <dbReference type="ARBA" id="ARBA00024867"/>
    </source>
</evidence>
<comment type="caution">
    <text evidence="14">The sequence shown here is derived from an EMBL/GenBank/DDBJ whole genome shotgun (WGS) entry which is preliminary data.</text>
</comment>
<dbReference type="GO" id="GO:0000160">
    <property type="term" value="P:phosphorelay signal transduction system"/>
    <property type="evidence" value="ECO:0007669"/>
    <property type="project" value="UniProtKB-KW"/>
</dbReference>
<evidence type="ECO:0000256" key="1">
    <source>
        <dbReference type="ARBA" id="ARBA00004496"/>
    </source>
</evidence>
<dbReference type="GO" id="GO:0003700">
    <property type="term" value="F:DNA-binding transcription factor activity"/>
    <property type="evidence" value="ECO:0007669"/>
    <property type="project" value="InterPro"/>
</dbReference>
<proteinExistence type="predicted"/>
<dbReference type="InterPro" id="IPR018060">
    <property type="entry name" value="HTH_AraC"/>
</dbReference>
<evidence type="ECO:0000256" key="7">
    <source>
        <dbReference type="ARBA" id="ARBA00023125"/>
    </source>
</evidence>
<dbReference type="PROSITE" id="PS01124">
    <property type="entry name" value="HTH_ARAC_FAMILY_2"/>
    <property type="match status" value="1"/>
</dbReference>
<dbReference type="Gene3D" id="3.40.50.2300">
    <property type="match status" value="1"/>
</dbReference>
<dbReference type="RefSeq" id="WP_069156288.1">
    <property type="nucleotide sequence ID" value="NZ_DAWDRA010000240.1"/>
</dbReference>
<dbReference type="PANTHER" id="PTHR42713">
    <property type="entry name" value="HISTIDINE KINASE-RELATED"/>
    <property type="match status" value="1"/>
</dbReference>
<keyword evidence="3" id="KW-0963">Cytoplasm</keyword>
<dbReference type="InterPro" id="IPR001789">
    <property type="entry name" value="Sig_transdc_resp-reg_receiver"/>
</dbReference>
<evidence type="ECO:0000256" key="10">
    <source>
        <dbReference type="PROSITE-ProRule" id="PRU00169"/>
    </source>
</evidence>
<dbReference type="Pfam" id="PF00072">
    <property type="entry name" value="Response_reg"/>
    <property type="match status" value="1"/>
</dbReference>
<dbReference type="SUPFAM" id="SSF46689">
    <property type="entry name" value="Homeodomain-like"/>
    <property type="match status" value="1"/>
</dbReference>
<feature type="domain" description="HTH araC/xylS-type" evidence="12">
    <location>
        <begin position="395"/>
        <end position="497"/>
    </location>
</feature>
<evidence type="ECO:0000313" key="14">
    <source>
        <dbReference type="EMBL" id="ODM13804.1"/>
    </source>
</evidence>
<organism evidence="14 15">
    <name type="scientific">Eisenbergiella tayi</name>
    <dbReference type="NCBI Taxonomy" id="1432052"/>
    <lineage>
        <taxon>Bacteria</taxon>
        <taxon>Bacillati</taxon>
        <taxon>Bacillota</taxon>
        <taxon>Clostridia</taxon>
        <taxon>Lachnospirales</taxon>
        <taxon>Lachnospiraceae</taxon>
        <taxon>Eisenbergiella</taxon>
    </lineage>
</organism>
<evidence type="ECO:0000256" key="11">
    <source>
        <dbReference type="SAM" id="Coils"/>
    </source>
</evidence>
<evidence type="ECO:0000256" key="6">
    <source>
        <dbReference type="ARBA" id="ARBA00023015"/>
    </source>
</evidence>
<keyword evidence="4 10" id="KW-0597">Phosphoprotein</keyword>
<accession>A0A1E3AYT7</accession>
<comment type="subcellular location">
    <subcellularLocation>
        <location evidence="1">Cytoplasm</location>
    </subcellularLocation>
</comment>
<dbReference type="InterPro" id="IPR011006">
    <property type="entry name" value="CheY-like_superfamily"/>
</dbReference>
<evidence type="ECO:0000256" key="4">
    <source>
        <dbReference type="ARBA" id="ARBA00022553"/>
    </source>
</evidence>
<keyword evidence="5" id="KW-0902">Two-component regulatory system</keyword>
<dbReference type="Pfam" id="PF12833">
    <property type="entry name" value="HTH_18"/>
    <property type="match status" value="1"/>
</dbReference>
<dbReference type="EMBL" id="MCGI01000001">
    <property type="protein sequence ID" value="ODM13804.1"/>
    <property type="molecule type" value="Genomic_DNA"/>
</dbReference>
<reference evidence="14 15" key="1">
    <citation type="submission" date="2016-07" db="EMBL/GenBank/DDBJ databases">
        <title>Characterization of isolates of Eisenbergiella tayi derived from blood cultures, using whole genome sequencing.</title>
        <authorList>
            <person name="Burdz T."/>
            <person name="Wiebe D."/>
            <person name="Huynh C."/>
            <person name="Bernard K."/>
        </authorList>
    </citation>
    <scope>NUCLEOTIDE SEQUENCE [LARGE SCALE GENOMIC DNA]</scope>
    <source>
        <strain evidence="14 15">NML 120489</strain>
    </source>
</reference>
<dbReference type="SMART" id="SM00342">
    <property type="entry name" value="HTH_ARAC"/>
    <property type="match status" value="1"/>
</dbReference>
<dbReference type="InterPro" id="IPR051552">
    <property type="entry name" value="HptR"/>
</dbReference>
<dbReference type="Proteomes" id="UP000095003">
    <property type="component" value="Unassembled WGS sequence"/>
</dbReference>
<evidence type="ECO:0000256" key="2">
    <source>
        <dbReference type="ARBA" id="ARBA00018672"/>
    </source>
</evidence>
<dbReference type="GO" id="GO:0005737">
    <property type="term" value="C:cytoplasm"/>
    <property type="evidence" value="ECO:0007669"/>
    <property type="project" value="UniProtKB-SubCell"/>
</dbReference>
<evidence type="ECO:0000256" key="3">
    <source>
        <dbReference type="ARBA" id="ARBA00022490"/>
    </source>
</evidence>
<feature type="modified residue" description="4-aspartylphosphate" evidence="10">
    <location>
        <position position="55"/>
    </location>
</feature>
<evidence type="ECO:0000259" key="13">
    <source>
        <dbReference type="PROSITE" id="PS50110"/>
    </source>
</evidence>
<comment type="function">
    <text evidence="9">May play the central regulatory role in sporulation. It may be an element of the effector pathway responsible for the activation of sporulation genes in response to nutritional stress. Spo0A may act in concert with spo0H (a sigma factor) to control the expression of some genes that are critical to the sporulation process.</text>
</comment>
<evidence type="ECO:0000256" key="8">
    <source>
        <dbReference type="ARBA" id="ARBA00023163"/>
    </source>
</evidence>
<dbReference type="AlphaFoldDB" id="A0A1E3AYT7"/>
<dbReference type="PATRIC" id="fig|1432052.3.peg.1665"/>
<dbReference type="SMART" id="SM00448">
    <property type="entry name" value="REC"/>
    <property type="match status" value="1"/>
</dbReference>
<keyword evidence="7" id="KW-0238">DNA-binding</keyword>
<dbReference type="PANTHER" id="PTHR42713:SF3">
    <property type="entry name" value="TRANSCRIPTIONAL REGULATORY PROTEIN HPTR"/>
    <property type="match status" value="1"/>
</dbReference>
<sequence>MIKVILVDDEDIERDAMAEIIPWEKLDMELVDTAWNGIEGLEKIRMHVPDIVITDIKMPVMDGIQLIRNTKELYPDILFVVLSGYGEYEHTSRAMELGIRHYILKPCDEEKIVEVLQKVKGELAELENKRKSEQEYRSTLARMLPRVKEQILGFLITKKEISVSDKILLEKFMEDIRNSFVLLGIQSPVELDQLDQFVLTNILTELVGVENVYMSTSFKKEMIYLLPEEMADNLQPLILKVHKEYGKYKQIRLRSAVSRAGGVEEVSRLYSQLQELFFLGDLEGKTEFLSYDFSGRGKMEDSAVMVLDYDRIRAAKDYPEVLFEIYSSYVKMEMSGFSGQKTEDSFRFFLKIFCEIENPSLKTEDVWQLLETVIEECASFLGLSLPDTKDGSRMKAILYGIYRNIKNPELSLQYLAKEVLFMNEDYFGRFFFRYTNEKYSSFLVRIRVELAKRLMAFDPEIRISELAEQIGYPADGQYFARIFKKSTGLTPSEYRKMLIDRKSRKFAND</sequence>
<keyword evidence="11" id="KW-0175">Coiled coil</keyword>
<dbReference type="PROSITE" id="PS50110">
    <property type="entry name" value="RESPONSE_REGULATORY"/>
    <property type="match status" value="1"/>
</dbReference>
<feature type="domain" description="Response regulatory" evidence="13">
    <location>
        <begin position="3"/>
        <end position="120"/>
    </location>
</feature>
<evidence type="ECO:0000256" key="5">
    <source>
        <dbReference type="ARBA" id="ARBA00023012"/>
    </source>
</evidence>
<name>A0A1E3AYT7_9FIRM</name>
<keyword evidence="8" id="KW-0804">Transcription</keyword>
<keyword evidence="6" id="KW-0805">Transcription regulation</keyword>
<evidence type="ECO:0000259" key="12">
    <source>
        <dbReference type="PROSITE" id="PS01124"/>
    </source>
</evidence>
<dbReference type="Gene3D" id="1.10.10.60">
    <property type="entry name" value="Homeodomain-like"/>
    <property type="match status" value="2"/>
</dbReference>
<dbReference type="InterPro" id="IPR009057">
    <property type="entry name" value="Homeodomain-like_sf"/>
</dbReference>
<gene>
    <name evidence="14" type="ORF">BEH84_01523</name>
</gene>
<protein>
    <recommendedName>
        <fullName evidence="2">Stage 0 sporulation protein A homolog</fullName>
    </recommendedName>
</protein>